<dbReference type="GO" id="GO:0034628">
    <property type="term" value="P:'de novo' NAD+ biosynthetic process from L-aspartate"/>
    <property type="evidence" value="ECO:0007669"/>
    <property type="project" value="TreeGrafter"/>
</dbReference>
<dbReference type="UniPathway" id="UPA00253">
    <property type="reaction ID" value="UER00326"/>
</dbReference>
<accession>A0A6J4VFT9</accession>
<dbReference type="EC" id="1.4.3.16" evidence="4 10"/>
<comment type="catalytic activity">
    <reaction evidence="9">
        <text>L-aspartate + O2 = iminosuccinate + H2O2</text>
        <dbReference type="Rhea" id="RHEA:25876"/>
        <dbReference type="ChEBI" id="CHEBI:15379"/>
        <dbReference type="ChEBI" id="CHEBI:16240"/>
        <dbReference type="ChEBI" id="CHEBI:29991"/>
        <dbReference type="ChEBI" id="CHEBI:77875"/>
        <dbReference type="EC" id="1.4.3.16"/>
    </reaction>
    <physiologicalReaction direction="left-to-right" evidence="9">
        <dbReference type="Rhea" id="RHEA:25877"/>
    </physiologicalReaction>
</comment>
<keyword evidence="7 11" id="KW-0274">FAD</keyword>
<evidence type="ECO:0000256" key="11">
    <source>
        <dbReference type="RuleBase" id="RU362049"/>
    </source>
</evidence>
<comment type="cofactor">
    <cofactor evidence="1 11">
        <name>FAD</name>
        <dbReference type="ChEBI" id="CHEBI:57692"/>
    </cofactor>
</comment>
<feature type="domain" description="FAD-dependent oxidoreductase 2 FAD-binding" evidence="12">
    <location>
        <begin position="25"/>
        <end position="397"/>
    </location>
</feature>
<dbReference type="InterPro" id="IPR036188">
    <property type="entry name" value="FAD/NAD-bd_sf"/>
</dbReference>
<comment type="subcellular location">
    <subcellularLocation>
        <location evidence="11">Cytoplasm</location>
    </subcellularLocation>
</comment>
<evidence type="ECO:0000256" key="10">
    <source>
        <dbReference type="NCBIfam" id="TIGR00551"/>
    </source>
</evidence>
<evidence type="ECO:0000256" key="1">
    <source>
        <dbReference type="ARBA" id="ARBA00001974"/>
    </source>
</evidence>
<dbReference type="Pfam" id="PF00890">
    <property type="entry name" value="FAD_binding_2"/>
    <property type="match status" value="1"/>
</dbReference>
<evidence type="ECO:0000256" key="6">
    <source>
        <dbReference type="ARBA" id="ARBA00022642"/>
    </source>
</evidence>
<dbReference type="PANTHER" id="PTHR42716:SF2">
    <property type="entry name" value="L-ASPARTATE OXIDASE, CHLOROPLASTIC"/>
    <property type="match status" value="1"/>
</dbReference>
<dbReference type="SUPFAM" id="SSF56425">
    <property type="entry name" value="Succinate dehydrogenase/fumarate reductase flavoprotein, catalytic domain"/>
    <property type="match status" value="1"/>
</dbReference>
<comment type="function">
    <text evidence="11">Catalyzes the oxidation of L-aspartate to iminoaspartate.</text>
</comment>
<evidence type="ECO:0000259" key="13">
    <source>
        <dbReference type="Pfam" id="PF02910"/>
    </source>
</evidence>
<evidence type="ECO:0000313" key="14">
    <source>
        <dbReference type="EMBL" id="CAA9577313.1"/>
    </source>
</evidence>
<evidence type="ECO:0000256" key="7">
    <source>
        <dbReference type="ARBA" id="ARBA00022827"/>
    </source>
</evidence>
<dbReference type="InterPro" id="IPR005288">
    <property type="entry name" value="NadB"/>
</dbReference>
<dbReference type="FunFam" id="3.90.700.10:FF:000002">
    <property type="entry name" value="L-aspartate oxidase"/>
    <property type="match status" value="1"/>
</dbReference>
<dbReference type="InterPro" id="IPR037099">
    <property type="entry name" value="Fum_R/Succ_DH_flav-like_C_sf"/>
</dbReference>
<dbReference type="InterPro" id="IPR003953">
    <property type="entry name" value="FAD-dep_OxRdtase_2_FAD-bd"/>
</dbReference>
<proteinExistence type="inferred from homology"/>
<dbReference type="Gene3D" id="3.90.700.10">
    <property type="entry name" value="Succinate dehydrogenase/fumarate reductase flavoprotein, catalytic domain"/>
    <property type="match status" value="1"/>
</dbReference>
<dbReference type="InterPro" id="IPR015939">
    <property type="entry name" value="Fum_Rdtase/Succ_DH_flav-like_C"/>
</dbReference>
<sequence>MNQCAAARPAPLVADPDRLAALPYDVVVVGAGVAGLAFTLRLPPGLRVALLTKGALGESNTRYAQGGLAAAVGRDDNPELHLEDTLLAGAGLCDPEAVRALVEDAPAAVAWLVALGTSFDAGPDGRPLLGREAAHNRHRVLHAGGDATGAEIERALVARVREDASVDVYAGAFALDLVVRDGRCAGVVAQLAPDATLVRLEASETVVAAGGAGQLWATTSNPAGATADGLAMALRAGAAIGDPEFVQFHPTVLALPGTAPFLVTEAIRGEGAFLRGSTGDRFMETVHSLAELAPRDVVAREIQRQMERDGLGWVTLDLRHLDPAAVRERFPTISAELASRGLDLATDLIPVAPAAHYAVGGVVAAVDGQTSVPGLTALGEVACTGVHGANRLASNSLLEGLVFGLAAAERIGDEVTAAAPAVDRGDATRRTVASDGLGSRSPAGTAILRQRLQGTMSRHVAVVRDGPGLDAAATDIAAVTEALGDGPLDRRDLWELRNTADAAGAIIAAARNRHESRGAHFRADFPEPDPALAGRHSLLIDRDGRDGWHFGALAEAAPSFDLPLVETNDPSAIETAAG</sequence>
<reference evidence="14" key="1">
    <citation type="submission" date="2020-02" db="EMBL/GenBank/DDBJ databases">
        <authorList>
            <person name="Meier V. D."/>
        </authorList>
    </citation>
    <scope>NUCLEOTIDE SEQUENCE</scope>
    <source>
        <strain evidence="14">AVDCRST_MAG59</strain>
    </source>
</reference>
<dbReference type="GO" id="GO:0005737">
    <property type="term" value="C:cytoplasm"/>
    <property type="evidence" value="ECO:0007669"/>
    <property type="project" value="UniProtKB-SubCell"/>
</dbReference>
<name>A0A6J4VFT9_9BACT</name>
<evidence type="ECO:0000256" key="5">
    <source>
        <dbReference type="ARBA" id="ARBA00022630"/>
    </source>
</evidence>
<keyword evidence="6 11" id="KW-0662">Pyridine nucleotide biosynthesis</keyword>
<dbReference type="InterPro" id="IPR027477">
    <property type="entry name" value="Succ_DH/fumarate_Rdtase_cat_sf"/>
</dbReference>
<organism evidence="14">
    <name type="scientific">uncultured Thermomicrobiales bacterium</name>
    <dbReference type="NCBI Taxonomy" id="1645740"/>
    <lineage>
        <taxon>Bacteria</taxon>
        <taxon>Pseudomonadati</taxon>
        <taxon>Thermomicrobiota</taxon>
        <taxon>Thermomicrobia</taxon>
        <taxon>Thermomicrobiales</taxon>
        <taxon>environmental samples</taxon>
    </lineage>
</organism>
<dbReference type="SUPFAM" id="SSF46977">
    <property type="entry name" value="Succinate dehydrogenase/fumarate reductase flavoprotein C-terminal domain"/>
    <property type="match status" value="1"/>
</dbReference>
<dbReference type="EMBL" id="CADCWF010000313">
    <property type="protein sequence ID" value="CAA9577313.1"/>
    <property type="molecule type" value="Genomic_DNA"/>
</dbReference>
<dbReference type="PANTHER" id="PTHR42716">
    <property type="entry name" value="L-ASPARTATE OXIDASE"/>
    <property type="match status" value="1"/>
</dbReference>
<gene>
    <name evidence="14" type="ORF">AVDCRST_MAG59-4277</name>
</gene>
<dbReference type="Gene3D" id="1.20.58.100">
    <property type="entry name" value="Fumarate reductase/succinate dehydrogenase flavoprotein-like, C-terminal domain"/>
    <property type="match status" value="1"/>
</dbReference>
<evidence type="ECO:0000256" key="3">
    <source>
        <dbReference type="ARBA" id="ARBA00008562"/>
    </source>
</evidence>
<dbReference type="SUPFAM" id="SSF51905">
    <property type="entry name" value="FAD/NAD(P)-binding domain"/>
    <property type="match status" value="1"/>
</dbReference>
<evidence type="ECO:0000256" key="4">
    <source>
        <dbReference type="ARBA" id="ARBA00012173"/>
    </source>
</evidence>
<keyword evidence="5 11" id="KW-0285">Flavoprotein</keyword>
<evidence type="ECO:0000256" key="9">
    <source>
        <dbReference type="ARBA" id="ARBA00048305"/>
    </source>
</evidence>
<comment type="similarity">
    <text evidence="3 11">Belongs to the FAD-dependent oxidoreductase 2 family. NadB subfamily.</text>
</comment>
<feature type="domain" description="Fumarate reductase/succinate dehydrogenase flavoprotein-like C-terminal" evidence="13">
    <location>
        <begin position="449"/>
        <end position="540"/>
    </location>
</feature>
<keyword evidence="8 11" id="KW-0560">Oxidoreductase</keyword>
<evidence type="ECO:0000259" key="12">
    <source>
        <dbReference type="Pfam" id="PF00890"/>
    </source>
</evidence>
<comment type="pathway">
    <text evidence="2 11">Cofactor biosynthesis; NAD(+) biosynthesis; iminoaspartate from L-aspartate (oxidase route): step 1/1.</text>
</comment>
<dbReference type="Gene3D" id="3.50.50.60">
    <property type="entry name" value="FAD/NAD(P)-binding domain"/>
    <property type="match status" value="1"/>
</dbReference>
<dbReference type="Pfam" id="PF02910">
    <property type="entry name" value="Succ_DH_flav_C"/>
    <property type="match status" value="1"/>
</dbReference>
<dbReference type="GO" id="GO:0008734">
    <property type="term" value="F:L-aspartate oxidase activity"/>
    <property type="evidence" value="ECO:0007669"/>
    <property type="project" value="UniProtKB-UniRule"/>
</dbReference>
<dbReference type="NCBIfam" id="TIGR00551">
    <property type="entry name" value="nadB"/>
    <property type="match status" value="1"/>
</dbReference>
<evidence type="ECO:0000256" key="8">
    <source>
        <dbReference type="ARBA" id="ARBA00023002"/>
    </source>
</evidence>
<dbReference type="AlphaFoldDB" id="A0A6J4VFT9"/>
<evidence type="ECO:0000256" key="2">
    <source>
        <dbReference type="ARBA" id="ARBA00004950"/>
    </source>
</evidence>
<protein>
    <recommendedName>
        <fullName evidence="4 10">L-aspartate oxidase</fullName>
        <ecNumber evidence="4 10">1.4.3.16</ecNumber>
    </recommendedName>
</protein>